<evidence type="ECO:0000313" key="1">
    <source>
        <dbReference type="EMBL" id="KAE8348913.1"/>
    </source>
</evidence>
<gene>
    <name evidence="1" type="ORF">BDV28DRAFT_73835</name>
</gene>
<name>A0A5N6YVH4_9EURO</name>
<evidence type="ECO:0000313" key="2">
    <source>
        <dbReference type="Proteomes" id="UP000327118"/>
    </source>
</evidence>
<accession>A0A5N6YVH4</accession>
<keyword evidence="2" id="KW-1185">Reference proteome</keyword>
<dbReference type="Proteomes" id="UP000327118">
    <property type="component" value="Unassembled WGS sequence"/>
</dbReference>
<proteinExistence type="predicted"/>
<sequence length="303" mass="33956">MSVPTLHTCSFCGQVSHNSRALATFAGDFHCSQCDLSASEGNFQMQEDLVTLFARQMHMDMPVSFGNQEMPPSGPSPITYSITQHYHHSSHVARCPSPAGSPEQDKSLSPNMTANSIHETLRLQNINPASLSSTQLQLFKNAMPEQRSRLIQVWQICPVPNNSSSDPRAKRVDQSISELHVDAPSGSNQSVQLTHTDDLEMCDSMYEGDNDDDGHQYAEPYVISGYEILAQRDYELSVGKIAPVLNEPAMETPYRLANDPIYKTQGHRWWERSQADTLEYQYGTFDEMNQYGSCGFVQPKWLA</sequence>
<reference evidence="2" key="1">
    <citation type="submission" date="2019-04" db="EMBL/GenBank/DDBJ databases">
        <title>Friends and foes A comparative genomics studyof 23 Aspergillus species from section Flavi.</title>
        <authorList>
            <consortium name="DOE Joint Genome Institute"/>
            <person name="Kjaerbolling I."/>
            <person name="Vesth T."/>
            <person name="Frisvad J.C."/>
            <person name="Nybo J.L."/>
            <person name="Theobald S."/>
            <person name="Kildgaard S."/>
            <person name="Isbrandt T."/>
            <person name="Kuo A."/>
            <person name="Sato A."/>
            <person name="Lyhne E.K."/>
            <person name="Kogle M.E."/>
            <person name="Wiebenga A."/>
            <person name="Kun R.S."/>
            <person name="Lubbers R.J."/>
            <person name="Makela M.R."/>
            <person name="Barry K."/>
            <person name="Chovatia M."/>
            <person name="Clum A."/>
            <person name="Daum C."/>
            <person name="Haridas S."/>
            <person name="He G."/>
            <person name="LaButti K."/>
            <person name="Lipzen A."/>
            <person name="Mondo S."/>
            <person name="Riley R."/>
            <person name="Salamov A."/>
            <person name="Simmons B.A."/>
            <person name="Magnuson J.K."/>
            <person name="Henrissat B."/>
            <person name="Mortensen U.H."/>
            <person name="Larsen T.O."/>
            <person name="Devries R.P."/>
            <person name="Grigoriev I.V."/>
            <person name="Machida M."/>
            <person name="Baker S.E."/>
            <person name="Andersen M.R."/>
        </authorList>
    </citation>
    <scope>NUCLEOTIDE SEQUENCE [LARGE SCALE GENOMIC DNA]</scope>
    <source>
        <strain evidence="2">CBS 553.77</strain>
    </source>
</reference>
<dbReference type="OrthoDB" id="5357075at2759"/>
<dbReference type="EMBL" id="ML739375">
    <property type="protein sequence ID" value="KAE8348913.1"/>
    <property type="molecule type" value="Genomic_DNA"/>
</dbReference>
<protein>
    <submittedName>
        <fullName evidence="1">Uncharacterized protein</fullName>
    </submittedName>
</protein>
<dbReference type="AlphaFoldDB" id="A0A5N6YVH4"/>
<organism evidence="1 2">
    <name type="scientific">Aspergillus coremiiformis</name>
    <dbReference type="NCBI Taxonomy" id="138285"/>
    <lineage>
        <taxon>Eukaryota</taxon>
        <taxon>Fungi</taxon>
        <taxon>Dikarya</taxon>
        <taxon>Ascomycota</taxon>
        <taxon>Pezizomycotina</taxon>
        <taxon>Eurotiomycetes</taxon>
        <taxon>Eurotiomycetidae</taxon>
        <taxon>Eurotiales</taxon>
        <taxon>Aspergillaceae</taxon>
        <taxon>Aspergillus</taxon>
        <taxon>Aspergillus subgen. Circumdati</taxon>
    </lineage>
</organism>